<dbReference type="PANTHER" id="PTHR36509:SF2">
    <property type="entry name" value="BLL3101 PROTEIN"/>
    <property type="match status" value="1"/>
</dbReference>
<feature type="signal peptide" evidence="1">
    <location>
        <begin position="1"/>
        <end position="23"/>
    </location>
</feature>
<dbReference type="GeneID" id="29980543"/>
<evidence type="ECO:0000313" key="4">
    <source>
        <dbReference type="EMBL" id="PON28466.1"/>
    </source>
</evidence>
<gene>
    <name evidence="4" type="ORF">TGAM01_v202960</name>
</gene>
<evidence type="ECO:0000259" key="2">
    <source>
        <dbReference type="Pfam" id="PF06742"/>
    </source>
</evidence>
<dbReference type="InterPro" id="IPR037049">
    <property type="entry name" value="DUF1214_C_sf"/>
</dbReference>
<feature type="domain" description="DUF1214" evidence="2">
    <location>
        <begin position="360"/>
        <end position="467"/>
    </location>
</feature>
<dbReference type="RefSeq" id="XP_024406213.1">
    <property type="nucleotide sequence ID" value="XM_024549098.1"/>
</dbReference>
<keyword evidence="1" id="KW-0732">Signal</keyword>
<evidence type="ECO:0000259" key="3">
    <source>
        <dbReference type="Pfam" id="PF06863"/>
    </source>
</evidence>
<dbReference type="Pfam" id="PF06863">
    <property type="entry name" value="DUF1254"/>
    <property type="match status" value="1"/>
</dbReference>
<dbReference type="PANTHER" id="PTHR36509">
    <property type="entry name" value="BLL3101 PROTEIN"/>
    <property type="match status" value="1"/>
</dbReference>
<evidence type="ECO:0000256" key="1">
    <source>
        <dbReference type="SAM" id="SignalP"/>
    </source>
</evidence>
<feature type="domain" description="DUF1254" evidence="3">
    <location>
        <begin position="72"/>
        <end position="205"/>
    </location>
</feature>
<keyword evidence="5" id="KW-1185">Reference proteome</keyword>
<dbReference type="SUPFAM" id="SSF160935">
    <property type="entry name" value="VPA0735-like"/>
    <property type="match status" value="1"/>
</dbReference>
<evidence type="ECO:0000313" key="5">
    <source>
        <dbReference type="Proteomes" id="UP000054821"/>
    </source>
</evidence>
<name>A0A2P4ZVZ0_9HYPO</name>
<dbReference type="InterPro" id="IPR037050">
    <property type="entry name" value="DUF1254_sf"/>
</dbReference>
<sequence>MMLYRFFMSILAWGAILGNVGNAQPSPLDSFTNTKRATSPSEATAFAIIYGYPMIQYAASLDSVITSVGTNAIFSEKNTATADEAAIVRPNVDTLYSKIAVDLSSYEVVITIPKIDDRFYVFPFYDLWSNNFANLGSLNNTAPGKYLLRHTPGRSGFESLPKDTGYLGAVNFPTPYGLVLPRILLKNNSTDLDIVHAIQDQIKVEKGRQTIPLAPPLSYELLGSGTLEPLALTPPAALDTNSVKALLTVVARVAPYNPPANARDIIPVSSVLRVAGISNGRYSPSTFVNYTEANQIANTALTSTEKLIQLFNNEWFDYPPEASGNFHSSYTIRSIIAYTGYLQLVQDEALYPEYIGSGIHGLSLAGNESYTLTFSGKPPVKGFWSLTAYNSSSYLIPNPLNRYSLGDRSSLTYDDSQLVYGTGRNGSFTILIQPADVAPPVNWTNNWLPAPAGGGNFTVNLRFYGPTGPLYAGGAYAYPVVKKQAVIVPQ</sequence>
<dbReference type="InterPro" id="IPR010679">
    <property type="entry name" value="DUF1254"/>
</dbReference>
<organism evidence="4 5">
    <name type="scientific">Trichoderma gamsii</name>
    <dbReference type="NCBI Taxonomy" id="398673"/>
    <lineage>
        <taxon>Eukaryota</taxon>
        <taxon>Fungi</taxon>
        <taxon>Dikarya</taxon>
        <taxon>Ascomycota</taxon>
        <taxon>Pezizomycotina</taxon>
        <taxon>Sordariomycetes</taxon>
        <taxon>Hypocreomycetidae</taxon>
        <taxon>Hypocreales</taxon>
        <taxon>Hypocreaceae</taxon>
        <taxon>Trichoderma</taxon>
    </lineage>
</organism>
<reference evidence="4 5" key="1">
    <citation type="journal article" date="2016" name="Genome Announc.">
        <title>Draft Whole-Genome Sequence of Trichoderma gamsii T6085, a Promising Biocontrol Agent of Fusarium Head Blight on Wheat.</title>
        <authorList>
            <person name="Baroncelli R."/>
            <person name="Zapparata A."/>
            <person name="Piaggeschi G."/>
            <person name="Sarrocco S."/>
            <person name="Vannacci G."/>
        </authorList>
    </citation>
    <scope>NUCLEOTIDE SEQUENCE [LARGE SCALE GENOMIC DNA]</scope>
    <source>
        <strain evidence="4 5">T6085</strain>
    </source>
</reference>
<protein>
    <recommendedName>
        <fullName evidence="6">DUF1254 domain-containing protein</fullName>
    </recommendedName>
</protein>
<evidence type="ECO:0008006" key="6">
    <source>
        <dbReference type="Google" id="ProtNLM"/>
    </source>
</evidence>
<dbReference type="AlphaFoldDB" id="A0A2P4ZVZ0"/>
<dbReference type="InterPro" id="IPR010621">
    <property type="entry name" value="DUF1214"/>
</dbReference>
<comment type="caution">
    <text evidence="4">The sequence shown here is derived from an EMBL/GenBank/DDBJ whole genome shotgun (WGS) entry which is preliminary data.</text>
</comment>
<proteinExistence type="predicted"/>
<dbReference type="Gene3D" id="2.60.120.600">
    <property type="entry name" value="Domain of unknown function DUF1214, C-terminal domain"/>
    <property type="match status" value="1"/>
</dbReference>
<dbReference type="Pfam" id="PF06742">
    <property type="entry name" value="DUF1214"/>
    <property type="match status" value="1"/>
</dbReference>
<dbReference type="Proteomes" id="UP000054821">
    <property type="component" value="Unassembled WGS sequence"/>
</dbReference>
<feature type="chain" id="PRO_5015177891" description="DUF1254 domain-containing protein" evidence="1">
    <location>
        <begin position="24"/>
        <end position="490"/>
    </location>
</feature>
<dbReference type="Gene3D" id="2.60.40.1610">
    <property type="entry name" value="Domain of unknown function DUF1254"/>
    <property type="match status" value="1"/>
</dbReference>
<dbReference type="EMBL" id="JPDN02000007">
    <property type="protein sequence ID" value="PON28466.1"/>
    <property type="molecule type" value="Genomic_DNA"/>
</dbReference>
<accession>A0A2P4ZVZ0</accession>